<dbReference type="InterPro" id="IPR032466">
    <property type="entry name" value="Metal_Hydrolase"/>
</dbReference>
<name>A0AAE3FEP0_9BACT</name>
<accession>A0AAE3FEP0</accession>
<dbReference type="Pfam" id="PF04909">
    <property type="entry name" value="Amidohydro_2"/>
    <property type="match status" value="1"/>
</dbReference>
<protein>
    <submittedName>
        <fullName evidence="2">Amidohydrolase</fullName>
    </submittedName>
</protein>
<evidence type="ECO:0000259" key="1">
    <source>
        <dbReference type="Pfam" id="PF04909"/>
    </source>
</evidence>
<reference evidence="2 3" key="1">
    <citation type="submission" date="2022-03" db="EMBL/GenBank/DDBJ databases">
        <title>Metagenome-assembled genomes from swine fecal metagenomes.</title>
        <authorList>
            <person name="Holman D.B."/>
            <person name="Kommadath A."/>
        </authorList>
    </citation>
    <scope>NUCLEOTIDE SEQUENCE [LARGE SCALE GENOMIC DNA]</scope>
    <source>
        <strain evidence="2">SUG147</strain>
    </source>
</reference>
<dbReference type="AlphaFoldDB" id="A0AAE3FEP0"/>
<dbReference type="Gene3D" id="3.20.20.140">
    <property type="entry name" value="Metal-dependent hydrolases"/>
    <property type="match status" value="1"/>
</dbReference>
<gene>
    <name evidence="2" type="ORF">MR241_01475</name>
</gene>
<feature type="domain" description="Amidohydrolase-related" evidence="1">
    <location>
        <begin position="27"/>
        <end position="266"/>
    </location>
</feature>
<comment type="caution">
    <text evidence="2">The sequence shown here is derived from an EMBL/GenBank/DDBJ whole genome shotgun (WGS) entry which is preliminary data.</text>
</comment>
<evidence type="ECO:0000313" key="3">
    <source>
        <dbReference type="Proteomes" id="UP001139365"/>
    </source>
</evidence>
<dbReference type="InterPro" id="IPR006680">
    <property type="entry name" value="Amidohydro-rel"/>
</dbReference>
<organism evidence="2 3">
    <name type="scientific">Candidatus Colimorpha enterica</name>
    <dbReference type="NCBI Taxonomy" id="3083063"/>
    <lineage>
        <taxon>Bacteria</taxon>
        <taxon>Pseudomonadati</taxon>
        <taxon>Bacteroidota</taxon>
        <taxon>Bacteroidia</taxon>
        <taxon>Bacteroidales</taxon>
        <taxon>Candidatus Colimorpha</taxon>
    </lineage>
</organism>
<dbReference type="Proteomes" id="UP001139365">
    <property type="component" value="Unassembled WGS sequence"/>
</dbReference>
<sequence>MALFEVTENDRRIYEEELRDFLPEKMIDAHCHVWLDRLVDRKPVPPEEKRTVSWPDLVAKDDPIEDLIETYRLLFPGKEVTPLMFSNHGGSAANNAYTAECSAKTGYPALYFSHPWESPDFVEESIRKGHFLGVKSYLDLAPDYIPEREIRIFDFFPKAQLERLNEMGAIVVCHIPRPGRLKDPVNLGQIMEIKRQFPRLRFIVAHIGRAYTEGDVGNAFDTLDKAPDLMYDFCANCCEYAITEVLRHAGPKHLMFGTDMPITRMRMHRIAENGTYINLVPPGLYGDPSLDPHLREVSVEEAGKITFFAYEELLAFKRAATALGLGKEDVEDVMYNNAKRLIEGAERDIYGEL</sequence>
<dbReference type="SUPFAM" id="SSF51556">
    <property type="entry name" value="Metallo-dependent hydrolases"/>
    <property type="match status" value="1"/>
</dbReference>
<evidence type="ECO:0000313" key="2">
    <source>
        <dbReference type="EMBL" id="MCI5754946.1"/>
    </source>
</evidence>
<dbReference type="EMBL" id="JALEMU010000025">
    <property type="protein sequence ID" value="MCI5754946.1"/>
    <property type="molecule type" value="Genomic_DNA"/>
</dbReference>
<dbReference type="GO" id="GO:0016787">
    <property type="term" value="F:hydrolase activity"/>
    <property type="evidence" value="ECO:0007669"/>
    <property type="project" value="InterPro"/>
</dbReference>
<proteinExistence type="predicted"/>